<proteinExistence type="predicted"/>
<name>A0A067QTF3_ZOONE</name>
<keyword evidence="2" id="KW-1185">Reference proteome</keyword>
<dbReference type="AlphaFoldDB" id="A0A067QTF3"/>
<dbReference type="Proteomes" id="UP000027135">
    <property type="component" value="Unassembled WGS sequence"/>
</dbReference>
<evidence type="ECO:0000313" key="2">
    <source>
        <dbReference type="Proteomes" id="UP000027135"/>
    </source>
</evidence>
<accession>A0A067QTF3</accession>
<evidence type="ECO:0000313" key="1">
    <source>
        <dbReference type="EMBL" id="KDR12178.1"/>
    </source>
</evidence>
<protein>
    <submittedName>
        <fullName evidence="1">Uncharacterized protein</fullName>
    </submittedName>
</protein>
<sequence length="74" mass="8612">MGMLQYTEVQLEFQRFRSLSNLEPRLARALKELRVVEEATCLLELASDDPEGIEGQLKRCTVLGNLWPRNKYDE</sequence>
<dbReference type="InParanoid" id="A0A067QTF3"/>
<reference evidence="1 2" key="1">
    <citation type="journal article" date="2014" name="Nat. Commun.">
        <title>Molecular traces of alternative social organization in a termite genome.</title>
        <authorList>
            <person name="Terrapon N."/>
            <person name="Li C."/>
            <person name="Robertson H.M."/>
            <person name="Ji L."/>
            <person name="Meng X."/>
            <person name="Booth W."/>
            <person name="Chen Z."/>
            <person name="Childers C.P."/>
            <person name="Glastad K.M."/>
            <person name="Gokhale K."/>
            <person name="Gowin J."/>
            <person name="Gronenberg W."/>
            <person name="Hermansen R.A."/>
            <person name="Hu H."/>
            <person name="Hunt B.G."/>
            <person name="Huylmans A.K."/>
            <person name="Khalil S.M."/>
            <person name="Mitchell R.D."/>
            <person name="Munoz-Torres M.C."/>
            <person name="Mustard J.A."/>
            <person name="Pan H."/>
            <person name="Reese J.T."/>
            <person name="Scharf M.E."/>
            <person name="Sun F."/>
            <person name="Vogel H."/>
            <person name="Xiao J."/>
            <person name="Yang W."/>
            <person name="Yang Z."/>
            <person name="Yang Z."/>
            <person name="Zhou J."/>
            <person name="Zhu J."/>
            <person name="Brent C.S."/>
            <person name="Elsik C.G."/>
            <person name="Goodisman M.A."/>
            <person name="Liberles D.A."/>
            <person name="Roe R.M."/>
            <person name="Vargo E.L."/>
            <person name="Vilcinskas A."/>
            <person name="Wang J."/>
            <person name="Bornberg-Bauer E."/>
            <person name="Korb J."/>
            <person name="Zhang G."/>
            <person name="Liebig J."/>
        </authorList>
    </citation>
    <scope>NUCLEOTIDE SEQUENCE [LARGE SCALE GENOMIC DNA]</scope>
    <source>
        <tissue evidence="1">Whole organism</tissue>
    </source>
</reference>
<gene>
    <name evidence="1" type="ORF">L798_14047</name>
</gene>
<dbReference type="EMBL" id="KK853040">
    <property type="protein sequence ID" value="KDR12178.1"/>
    <property type="molecule type" value="Genomic_DNA"/>
</dbReference>
<dbReference type="STRING" id="136037.A0A067QTF3"/>
<organism evidence="1 2">
    <name type="scientific">Zootermopsis nevadensis</name>
    <name type="common">Dampwood termite</name>
    <dbReference type="NCBI Taxonomy" id="136037"/>
    <lineage>
        <taxon>Eukaryota</taxon>
        <taxon>Metazoa</taxon>
        <taxon>Ecdysozoa</taxon>
        <taxon>Arthropoda</taxon>
        <taxon>Hexapoda</taxon>
        <taxon>Insecta</taxon>
        <taxon>Pterygota</taxon>
        <taxon>Neoptera</taxon>
        <taxon>Polyneoptera</taxon>
        <taxon>Dictyoptera</taxon>
        <taxon>Blattodea</taxon>
        <taxon>Blattoidea</taxon>
        <taxon>Termitoidae</taxon>
        <taxon>Termopsidae</taxon>
        <taxon>Zootermopsis</taxon>
    </lineage>
</organism>